<evidence type="ECO:0000259" key="2">
    <source>
        <dbReference type="Pfam" id="PF14240"/>
    </source>
</evidence>
<dbReference type="AlphaFoldDB" id="A0A518B2S6"/>
<accession>A0A518B2S6</accession>
<gene>
    <name evidence="3" type="ORF">Pan216_21480</name>
</gene>
<dbReference type="Pfam" id="PF14240">
    <property type="entry name" value="YHYH"/>
    <property type="match status" value="1"/>
</dbReference>
<dbReference type="InterPro" id="IPR025924">
    <property type="entry name" value="YHYH_dom"/>
</dbReference>
<dbReference type="Proteomes" id="UP000317093">
    <property type="component" value="Chromosome"/>
</dbReference>
<feature type="compositionally biased region" description="Gly residues" evidence="1">
    <location>
        <begin position="353"/>
        <end position="362"/>
    </location>
</feature>
<protein>
    <recommendedName>
        <fullName evidence="2">YHYH domain-containing protein</fullName>
    </recommendedName>
</protein>
<reference evidence="3 4" key="1">
    <citation type="submission" date="2019-02" db="EMBL/GenBank/DDBJ databases">
        <title>Deep-cultivation of Planctomycetes and their phenomic and genomic characterization uncovers novel biology.</title>
        <authorList>
            <person name="Wiegand S."/>
            <person name="Jogler M."/>
            <person name="Boedeker C."/>
            <person name="Pinto D."/>
            <person name="Vollmers J."/>
            <person name="Rivas-Marin E."/>
            <person name="Kohn T."/>
            <person name="Peeters S.H."/>
            <person name="Heuer A."/>
            <person name="Rast P."/>
            <person name="Oberbeckmann S."/>
            <person name="Bunk B."/>
            <person name="Jeske O."/>
            <person name="Meyerdierks A."/>
            <person name="Storesund J.E."/>
            <person name="Kallscheuer N."/>
            <person name="Luecker S."/>
            <person name="Lage O.M."/>
            <person name="Pohl T."/>
            <person name="Merkel B.J."/>
            <person name="Hornburger P."/>
            <person name="Mueller R.-W."/>
            <person name="Bruemmer F."/>
            <person name="Labrenz M."/>
            <person name="Spormann A.M."/>
            <person name="Op den Camp H."/>
            <person name="Overmann J."/>
            <person name="Amann R."/>
            <person name="Jetten M.S.M."/>
            <person name="Mascher T."/>
            <person name="Medema M.H."/>
            <person name="Devos D.P."/>
            <person name="Kaster A.-K."/>
            <person name="Ovreas L."/>
            <person name="Rohde M."/>
            <person name="Galperin M.Y."/>
            <person name="Jogler C."/>
        </authorList>
    </citation>
    <scope>NUCLEOTIDE SEQUENCE [LARGE SCALE GENOMIC DNA]</scope>
    <source>
        <strain evidence="3 4">Pan216</strain>
    </source>
</reference>
<evidence type="ECO:0000313" key="4">
    <source>
        <dbReference type="Proteomes" id="UP000317093"/>
    </source>
</evidence>
<organism evidence="3 4">
    <name type="scientific">Kolteria novifilia</name>
    <dbReference type="NCBI Taxonomy" id="2527975"/>
    <lineage>
        <taxon>Bacteria</taxon>
        <taxon>Pseudomonadati</taxon>
        <taxon>Planctomycetota</taxon>
        <taxon>Planctomycetia</taxon>
        <taxon>Kolteriales</taxon>
        <taxon>Kolteriaceae</taxon>
        <taxon>Kolteria</taxon>
    </lineage>
</organism>
<sequence>MTAHVGKNLPDPPRFIAVAMMTATHASIKSRPVDRQPHPPTKEITGMSSLRYALAACSLLLVATSVLAHPGPGGHQHGQAHRDQDNEVSIVTRGNYRYITANGIPDHQHGRFPNRGNPNRIAPQRYTFRVPLQPRMNEEFRSAMGQPFGVALNGVPFDPGTAEFWNRDRRSGWNYEALSGKINLGLDASNAHVQPTGAYHYHGMPTGLIAKLGDEKKMVLVGYAADGFPIYALHGHAEPNDAESDVVRLRSSYRLKKGSRPGGRGGPGGRYDGTFVQDWEFVPGAGDLDEANGRVGVTPEYPEGTYYYVVTNEFPFIPRLYRGTPDESFARRGPGRGPGSGGRRGRRPPPFGGPGVQGRGGRPGPPGGFPPPSERDR</sequence>
<dbReference type="EMBL" id="CP036279">
    <property type="protein sequence ID" value="QDU61293.1"/>
    <property type="molecule type" value="Genomic_DNA"/>
</dbReference>
<proteinExistence type="predicted"/>
<feature type="region of interest" description="Disordered" evidence="1">
    <location>
        <begin position="102"/>
        <end position="122"/>
    </location>
</feature>
<evidence type="ECO:0000313" key="3">
    <source>
        <dbReference type="EMBL" id="QDU61293.1"/>
    </source>
</evidence>
<keyword evidence="4" id="KW-1185">Reference proteome</keyword>
<feature type="domain" description="YHYH" evidence="2">
    <location>
        <begin position="127"/>
        <end position="323"/>
    </location>
</feature>
<name>A0A518B2S6_9BACT</name>
<feature type="compositionally biased region" description="Pro residues" evidence="1">
    <location>
        <begin position="363"/>
        <end position="377"/>
    </location>
</feature>
<evidence type="ECO:0000256" key="1">
    <source>
        <dbReference type="SAM" id="MobiDB-lite"/>
    </source>
</evidence>
<dbReference type="KEGG" id="knv:Pan216_21480"/>
<dbReference type="RefSeq" id="WP_419193483.1">
    <property type="nucleotide sequence ID" value="NZ_CP036279.1"/>
</dbReference>
<feature type="region of interest" description="Disordered" evidence="1">
    <location>
        <begin position="323"/>
        <end position="377"/>
    </location>
</feature>